<organism evidence="1 2">
    <name type="scientific">Shouchella lonarensis</name>
    <dbReference type="NCBI Taxonomy" id="1464122"/>
    <lineage>
        <taxon>Bacteria</taxon>
        <taxon>Bacillati</taxon>
        <taxon>Bacillota</taxon>
        <taxon>Bacilli</taxon>
        <taxon>Bacillales</taxon>
        <taxon>Bacillaceae</taxon>
        <taxon>Shouchella</taxon>
    </lineage>
</organism>
<reference evidence="2" key="1">
    <citation type="submission" date="2016-09" db="EMBL/GenBank/DDBJ databases">
        <authorList>
            <person name="Varghese N."/>
            <person name="Submissions S."/>
        </authorList>
    </citation>
    <scope>NUCLEOTIDE SEQUENCE [LARGE SCALE GENOMIC DNA]</scope>
    <source>
        <strain evidence="2">25nlg</strain>
    </source>
</reference>
<evidence type="ECO:0000313" key="2">
    <source>
        <dbReference type="Proteomes" id="UP000242662"/>
    </source>
</evidence>
<dbReference type="InterPro" id="IPR047705">
    <property type="entry name" value="AimR-like"/>
</dbReference>
<keyword evidence="2" id="KW-1185">Reference proteome</keyword>
<dbReference type="RefSeq" id="WP_090774954.1">
    <property type="nucleotide sequence ID" value="NZ_FMYM01000003.1"/>
</dbReference>
<evidence type="ECO:0000313" key="1">
    <source>
        <dbReference type="EMBL" id="SDB90902.1"/>
    </source>
</evidence>
<sequence>MQKYRERWRENFTQYRKGMVPKQISKDTRIYLQQAGLWEEESAWTDRVMRDLALSRDKDGQPVLAFEQVMFAVRTFAADRLVSLMNEYSLALQSPDHIRDAFEYAVQYRQVDLLEQLVKWGEDRDSLKEWALVYRLFLDVMKERVTHEETIEQARDLVGHVTSSLLKVRLELLEVHVYLKLGCHARTAGLGEKVPKQLEQAKESFAKKVAESRAKFHIAYDLLYNQGKQAEAEKHVMQSVLNGATPETMLAYCYHLLSYATLLRPVSPESAMLEVDPLSMQYIQRALFYAEETGLKEYSKCLQTRDLPFIWNMNGEQFDLDGIDPYEQVHQYIVRGERETVLQLIEKLEREGQVGAFLIFYKGKATKSASLLAEAMRRFVQEGWTNMLPLVEQEVKKIDQSQLKGEV</sequence>
<protein>
    <submittedName>
        <fullName evidence="1">Uncharacterized protein</fullName>
    </submittedName>
</protein>
<dbReference type="Pfam" id="PF22871">
    <property type="entry name" value="AimR"/>
    <property type="match status" value="1"/>
</dbReference>
<dbReference type="STRING" id="1464122.SAMN05421737_10391"/>
<dbReference type="Proteomes" id="UP000242662">
    <property type="component" value="Unassembled WGS sequence"/>
</dbReference>
<proteinExistence type="predicted"/>
<gene>
    <name evidence="1" type="ORF">SAMN05421737_10391</name>
</gene>
<name>A0A1G6H9G4_9BACI</name>
<dbReference type="EMBL" id="FMYM01000003">
    <property type="protein sequence ID" value="SDB90902.1"/>
    <property type="molecule type" value="Genomic_DNA"/>
</dbReference>
<dbReference type="NCBIfam" id="NF038310">
    <property type="entry name" value="lysogeny_AimR"/>
    <property type="match status" value="1"/>
</dbReference>
<accession>A0A1G6H9G4</accession>
<dbReference type="AlphaFoldDB" id="A0A1G6H9G4"/>
<dbReference type="OrthoDB" id="2692106at2"/>